<proteinExistence type="predicted"/>
<dbReference type="EMBL" id="CP000094">
    <property type="protein sequence ID" value="ABA74819.1"/>
    <property type="molecule type" value="Genomic_DNA"/>
</dbReference>
<dbReference type="GO" id="GO:0008237">
    <property type="term" value="F:metallopeptidase activity"/>
    <property type="evidence" value="ECO:0007669"/>
    <property type="project" value="InterPro"/>
</dbReference>
<reference evidence="1 2" key="1">
    <citation type="journal article" date="2009" name="Genome Biol.">
        <title>Genomic and genetic analyses of diversity and plant interactions of Pseudomonas fluorescens.</title>
        <authorList>
            <person name="Silby M.W."/>
            <person name="Cerdeno-Tarraga A.M."/>
            <person name="Vernikos G.S."/>
            <person name="Giddens S.R."/>
            <person name="Jackson R.W."/>
            <person name="Preston G.M."/>
            <person name="Zhang X.X."/>
            <person name="Moon C.D."/>
            <person name="Gehrig S.M."/>
            <person name="Godfrey S.A."/>
            <person name="Knight C.G."/>
            <person name="Malone J.G."/>
            <person name="Robinson Z."/>
            <person name="Spiers A.J."/>
            <person name="Harris S."/>
            <person name="Challis G.L."/>
            <person name="Yaxley A.M."/>
            <person name="Harris D."/>
            <person name="Seeger K."/>
            <person name="Murphy L."/>
            <person name="Rutter S."/>
            <person name="Squares R."/>
            <person name="Quail M.A."/>
            <person name="Saunders E."/>
            <person name="Mavromatis K."/>
            <person name="Brettin T.S."/>
            <person name="Bentley S.D."/>
            <person name="Hothersall J."/>
            <person name="Stephens E."/>
            <person name="Thomas C.M."/>
            <person name="Parkhill J."/>
            <person name="Levy S.B."/>
            <person name="Rainey P.B."/>
            <person name="Thomson N.R."/>
        </authorList>
    </citation>
    <scope>NUCLEOTIDE SEQUENCE [LARGE SCALE GENOMIC DNA]</scope>
    <source>
        <strain evidence="1 2">Pf0-1</strain>
    </source>
</reference>
<organism evidence="1 2">
    <name type="scientific">Pseudomonas fluorescens (strain Pf0-1)</name>
    <dbReference type="NCBI Taxonomy" id="205922"/>
    <lineage>
        <taxon>Bacteria</taxon>
        <taxon>Pseudomonadati</taxon>
        <taxon>Pseudomonadota</taxon>
        <taxon>Gammaproteobacteria</taxon>
        <taxon>Pseudomonadales</taxon>
        <taxon>Pseudomonadaceae</taxon>
        <taxon>Pseudomonas</taxon>
    </lineage>
</organism>
<dbReference type="HOGENOM" id="CLU_262623_0_0_6"/>
<name>Q3KBN5_PSEPF</name>
<dbReference type="AlphaFoldDB" id="Q3KBN5"/>
<dbReference type="KEGG" id="pfo:Pfl01_3081"/>
<evidence type="ECO:0000313" key="2">
    <source>
        <dbReference type="Proteomes" id="UP000002704"/>
    </source>
</evidence>
<dbReference type="Proteomes" id="UP000002704">
    <property type="component" value="Chromosome"/>
</dbReference>
<gene>
    <name evidence="1" type="ordered locus">Pfl01_3081</name>
</gene>
<accession>Q3KBN5</accession>
<dbReference type="RefSeq" id="WP_011334474.1">
    <property type="nucleotide sequence ID" value="NC_007492.2"/>
</dbReference>
<sequence length="1267" mass="139436">MSYKANEKFFKYAAGIDTQQRLDADASERNLVLAELKLSLANSATDQKILGWDYQIELQKNSSLDLIHAPGKALLSSLTQTVAMQSLLLGLTQQDRPPICVAQSGKMEVFAPDGWIDFKDHKNREGLGFDHSVLSLITDIAKESGGYVWTDNEITVEQWLGFHGYDVPTTAAQLNNLIAYFEFDFPEVDELGNYSGQLVVDDKSFITLSSEQCLAIKNVTSQQLPSQSRLLDSLMSGSRIGVAVHDNAAVLLKQVIGHSISQDWARSCLQRLGWYGSQAGQTMSESQLDQLLVTALLLDINPFIGKPQNRKSIGSYEMYSSRYLGRPASVVLEGLRDHMVNNQWVRHDSAPLAIHLCLAQVAPEFIVRQVPTSITIGSLEWVAFCRGVALVEAVVQGAARVMTYAQIMAYAQLEPVSQALADVHTLALIDPIVDWALINAVVTETELKQDEQATTQRAIVAYQQYVANFSQVSIAYSTPLPDRRAIARAALEPATPGCDFLEKPRLNQRPGLGASPTTMSMIDLHMSGDLTTQQWNFRPVFPDSKAPDLLSQITGSRPALHDPSVVSIYRRYPQLLRLVDNNVEFIRQLRSHLDQLNEALATTLKLALSRMSYFDLQDVLRGELTFLTVRDSAVITRTTPIGGPLTREEPVESQAGKDAATGRFGVVMCATHGGKTSCYEVFTLRGEIHRNDELARLIVSSGKLQAPARVDFKGDLKTHVAPTPKQRLPINIKCYIEGVANDFKVTRSEAIIDKLIVLSAPTTPSKPKNSEYQNFSDPRIEQISALVVSRHPLMTFEQLRAAATVPTELERERAKGEVVATYIVDLAVPFKRCIQDLSSGEHNLVVDGLYGCAMDAIALVGTVAGVASKTASIVSKASSLTTRLGHLAKLAIATGIAIFNPLDDLPSVVRGTGKLVYKGGMRLSRQTQEIIALAKSQMSHIKGTHKSGRLLGTRHNAIVGQGTWRPKAVSADTLTVLAAREDFHWYALDRTGKAWGPKLSHFAIYSPFRVSQFHKTLPISYTRAVIENSLPKAKAKIEQAIKALGDHGFTKERDFIIKAFLGSNTSDAKDRLLKYLKLIRTDFAGFSLSNLILDPYRDNGNIASFNPQLYRQWIAASANERPKVMFMEIYTRNLNAHFIGHAYNHAVVADDLIHEMLHGAAQTEDVSYASDTAKSGGTDQMLNVASLLNLASGRLATDEDGATTQYHSAAKAVENADSLALVISLLGQYYTDKPEFERNFYTLEACLATRRTGAIADPVVLTLNRPE</sequence>
<dbReference type="InterPro" id="IPR024079">
    <property type="entry name" value="MetalloPept_cat_dom_sf"/>
</dbReference>
<evidence type="ECO:0000313" key="1">
    <source>
        <dbReference type="EMBL" id="ABA74819.1"/>
    </source>
</evidence>
<protein>
    <recommendedName>
        <fullName evidence="3">Dermonecrotic toxin</fullName>
    </recommendedName>
</protein>
<evidence type="ECO:0008006" key="3">
    <source>
        <dbReference type="Google" id="ProtNLM"/>
    </source>
</evidence>
<dbReference type="Gene3D" id="3.40.390.10">
    <property type="entry name" value="Collagenase (Catalytic Domain)"/>
    <property type="match status" value="1"/>
</dbReference>